<dbReference type="Gene3D" id="3.10.400.20">
    <property type="match status" value="1"/>
</dbReference>
<dbReference type="InterPro" id="IPR036885">
    <property type="entry name" value="SWIB_MDM2_dom_sf"/>
</dbReference>
<dbReference type="GO" id="GO:0003743">
    <property type="term" value="F:translation initiation factor activity"/>
    <property type="evidence" value="ECO:0007669"/>
    <property type="project" value="InterPro"/>
</dbReference>
<keyword evidence="6" id="KW-1185">Reference proteome</keyword>
<dbReference type="Pfam" id="PF25304">
    <property type="entry name" value="WHD_eIF2D"/>
    <property type="match status" value="1"/>
</dbReference>
<dbReference type="PANTHER" id="PTHR12217">
    <property type="entry name" value="EUKARYOTIC TRANSLATION INITIATION FACTOR 2D"/>
    <property type="match status" value="1"/>
</dbReference>
<evidence type="ECO:0008006" key="7">
    <source>
        <dbReference type="Google" id="ProtNLM"/>
    </source>
</evidence>
<evidence type="ECO:0000256" key="1">
    <source>
        <dbReference type="ARBA" id="ARBA00010359"/>
    </source>
</evidence>
<dbReference type="SUPFAM" id="SSF47592">
    <property type="entry name" value="SWIB/MDM2 domain"/>
    <property type="match status" value="1"/>
</dbReference>
<dbReference type="RefSeq" id="XP_043051521.1">
    <property type="nucleotide sequence ID" value="XM_043193133.1"/>
</dbReference>
<evidence type="ECO:0000259" key="3">
    <source>
        <dbReference type="PROSITE" id="PS50296"/>
    </source>
</evidence>
<dbReference type="InterPro" id="IPR048248">
    <property type="entry name" value="PUA_eIF2d-like"/>
</dbReference>
<evidence type="ECO:0000313" key="6">
    <source>
        <dbReference type="Proteomes" id="UP000790833"/>
    </source>
</evidence>
<dbReference type="SUPFAM" id="SSF55159">
    <property type="entry name" value="eIF1-like"/>
    <property type="match status" value="1"/>
</dbReference>
<dbReference type="InterPro" id="IPR041366">
    <property type="entry name" value="Pre-PUA"/>
</dbReference>
<dbReference type="Pfam" id="PF01253">
    <property type="entry name" value="SUI1"/>
    <property type="match status" value="1"/>
</dbReference>
<dbReference type="GO" id="GO:0001731">
    <property type="term" value="P:formation of translation preinitiation complex"/>
    <property type="evidence" value="ECO:0007669"/>
    <property type="project" value="InterPro"/>
</dbReference>
<dbReference type="EMBL" id="JAHMUF010000002">
    <property type="protein sequence ID" value="KAG7195976.1"/>
    <property type="molecule type" value="Genomic_DNA"/>
</dbReference>
<dbReference type="InterPro" id="IPR039757">
    <property type="entry name" value="EIF2D"/>
</dbReference>
<organism evidence="5 6">
    <name type="scientific">Scheffersomyces spartinae</name>
    <dbReference type="NCBI Taxonomy" id="45513"/>
    <lineage>
        <taxon>Eukaryota</taxon>
        <taxon>Fungi</taxon>
        <taxon>Dikarya</taxon>
        <taxon>Ascomycota</taxon>
        <taxon>Saccharomycotina</taxon>
        <taxon>Pichiomycetes</taxon>
        <taxon>Debaryomycetaceae</taxon>
        <taxon>Scheffersomyces</taxon>
    </lineage>
</organism>
<dbReference type="InterPro" id="IPR001950">
    <property type="entry name" value="SUI1"/>
</dbReference>
<dbReference type="OrthoDB" id="199771at2759"/>
<evidence type="ECO:0000313" key="5">
    <source>
        <dbReference type="EMBL" id="KAG7195976.1"/>
    </source>
</evidence>
<evidence type="ECO:0000259" key="4">
    <source>
        <dbReference type="PROSITE" id="PS51925"/>
    </source>
</evidence>
<dbReference type="InterPro" id="IPR039759">
    <property type="entry name" value="eIF2D_SUI1"/>
</dbReference>
<dbReference type="Gene3D" id="3.30.780.10">
    <property type="entry name" value="SUI1-like domain"/>
    <property type="match status" value="1"/>
</dbReference>
<dbReference type="Gene3D" id="1.10.245.10">
    <property type="entry name" value="SWIB/MDM2 domain"/>
    <property type="match status" value="1"/>
</dbReference>
<dbReference type="Pfam" id="PF26291">
    <property type="entry name" value="SWIB_eIF2D"/>
    <property type="match status" value="1"/>
</dbReference>
<dbReference type="Pfam" id="PF17832">
    <property type="entry name" value="Pre-PUA"/>
    <property type="match status" value="1"/>
</dbReference>
<dbReference type="InterPro" id="IPR057429">
    <property type="entry name" value="WH_eIF2D"/>
</dbReference>
<dbReference type="GeneID" id="66115737"/>
<sequence>MFTKKLQFKLASNIKTSERRAVLAEVIEYYNLKNVAKEYELLLLPKTIKAGGFSTVHHSQTIKGTIFSDDSNVPVWFDIAGNQLLPTVFTCWKCPGLLPQVVTHQYVIERLTQGANLMMRGISGPYDPRCKPDTIVGVVDYLRPNVILAVGVCLVLLPEDREKNEGVVVRILHTVNDLLYQLNDNEGVVIPKEIELVVEQTKEEVEPVEEVENVETGEQEAEDNNCDDDRTDDLSRLGETVDTLSLEDVDNFFTRGLLQSIKLDSIETPISSSTLMSNHILKHVPPPQEEINMKKTSWKKTAKYLKAMEKLGYITLKGKGDDLTVVKVISTSEPVIQNFVPTKIKHPTVAAAATAASTAGNNSLQVIKLYRGKSNSLLLFPEIKDPAGYYDAKELRQCLEQYIRVHQLADPKNKKQVLLNDDLKKLCKSATQESKLTRDKLTEALLKSLVHYHQIVSRDDDDNGDSRSSPIVSGEPPKVQVITETRIGRKVVTRLYNFEPFRVHASRFADELKVKCSGSATIGTNAMNKTEIMVQGPHGKLVVDLLKEKGVPVSHIEFEDKSKKKRKK</sequence>
<gene>
    <name evidence="5" type="ORF">KQ657_002363</name>
</gene>
<feature type="domain" description="SUI1" evidence="3">
    <location>
        <begin position="479"/>
        <end position="550"/>
    </location>
</feature>
<protein>
    <recommendedName>
        <fullName evidence="7">SUI1 domain-containing protein</fullName>
    </recommendedName>
</protein>
<dbReference type="InterPro" id="IPR015947">
    <property type="entry name" value="PUA-like_sf"/>
</dbReference>
<dbReference type="CDD" id="cd11608">
    <property type="entry name" value="eIF2D_C"/>
    <property type="match status" value="1"/>
</dbReference>
<feature type="domain" description="DM2" evidence="4">
    <location>
        <begin position="368"/>
        <end position="451"/>
    </location>
</feature>
<dbReference type="Pfam" id="PF26292">
    <property type="entry name" value="PUA_elF2D"/>
    <property type="match status" value="1"/>
</dbReference>
<dbReference type="PROSITE" id="PS50890">
    <property type="entry name" value="PUA"/>
    <property type="match status" value="1"/>
</dbReference>
<dbReference type="InterPro" id="IPR036877">
    <property type="entry name" value="SUI1_dom_sf"/>
</dbReference>
<evidence type="ECO:0000256" key="2">
    <source>
        <dbReference type="SAM" id="MobiDB-lite"/>
    </source>
</evidence>
<dbReference type="PANTHER" id="PTHR12217:SF4">
    <property type="entry name" value="EUKARYOTIC TRANSLATION INITIATION FACTOR 2D"/>
    <property type="match status" value="1"/>
</dbReference>
<dbReference type="InterPro" id="IPR003121">
    <property type="entry name" value="SWIB_MDM2_domain"/>
</dbReference>
<name>A0A9P8AKJ6_9ASCO</name>
<feature type="region of interest" description="Disordered" evidence="2">
    <location>
        <begin position="210"/>
        <end position="230"/>
    </location>
</feature>
<dbReference type="PROSITE" id="PS50296">
    <property type="entry name" value="SUI1"/>
    <property type="match status" value="1"/>
</dbReference>
<dbReference type="AlphaFoldDB" id="A0A9P8AKJ6"/>
<feature type="region of interest" description="Disordered" evidence="2">
    <location>
        <begin position="457"/>
        <end position="477"/>
    </location>
</feature>
<accession>A0A9P8AKJ6</accession>
<comment type="similarity">
    <text evidence="1">Belongs to the eIF2D family.</text>
</comment>
<dbReference type="InterPro" id="IPR058886">
    <property type="entry name" value="SWIB_eIF2D"/>
</dbReference>
<comment type="caution">
    <text evidence="5">The sequence shown here is derived from an EMBL/GenBank/DDBJ whole genome shotgun (WGS) entry which is preliminary data.</text>
</comment>
<dbReference type="PROSITE" id="PS51925">
    <property type="entry name" value="SWIB_MDM2"/>
    <property type="match status" value="1"/>
</dbReference>
<dbReference type="SUPFAM" id="SSF88697">
    <property type="entry name" value="PUA domain-like"/>
    <property type="match status" value="1"/>
</dbReference>
<reference evidence="5" key="1">
    <citation type="submission" date="2021-03" db="EMBL/GenBank/DDBJ databases">
        <authorList>
            <person name="Palmer J.M."/>
        </authorList>
    </citation>
    <scope>NUCLEOTIDE SEQUENCE</scope>
    <source>
        <strain evidence="5">ARV_011</strain>
    </source>
</reference>
<dbReference type="Proteomes" id="UP000790833">
    <property type="component" value="Unassembled WGS sequence"/>
</dbReference>
<proteinExistence type="inferred from homology"/>